<accession>A0A643CBS4</accession>
<sequence length="65" mass="7597">MWVCFTRFSSCTRKLGLERYFLSCSSQINLQADEDLLLNATVSTEMSLDRQPPLWRELTCSFHYG</sequence>
<gene>
    <name evidence="1" type="ORF">E2I00_015107</name>
</gene>
<organism evidence="1 2">
    <name type="scientific">Balaenoptera physalus</name>
    <name type="common">Fin whale</name>
    <name type="synonym">Balaena physalus</name>
    <dbReference type="NCBI Taxonomy" id="9770"/>
    <lineage>
        <taxon>Eukaryota</taxon>
        <taxon>Metazoa</taxon>
        <taxon>Chordata</taxon>
        <taxon>Craniata</taxon>
        <taxon>Vertebrata</taxon>
        <taxon>Euteleostomi</taxon>
        <taxon>Mammalia</taxon>
        <taxon>Eutheria</taxon>
        <taxon>Laurasiatheria</taxon>
        <taxon>Artiodactyla</taxon>
        <taxon>Whippomorpha</taxon>
        <taxon>Cetacea</taxon>
        <taxon>Mysticeti</taxon>
        <taxon>Balaenopteridae</taxon>
        <taxon>Balaenoptera</taxon>
    </lineage>
</organism>
<reference evidence="1 2" key="1">
    <citation type="journal article" date="2019" name="PLoS ONE">
        <title>Genomic analyses reveal an absence of contemporary introgressive admixture between fin whales and blue whales, despite known hybrids.</title>
        <authorList>
            <person name="Westbury M.V."/>
            <person name="Petersen B."/>
            <person name="Lorenzen E.D."/>
        </authorList>
    </citation>
    <scope>NUCLEOTIDE SEQUENCE [LARGE SCALE GENOMIC DNA]</scope>
    <source>
        <strain evidence="1">FinWhale-01</strain>
    </source>
</reference>
<dbReference type="EMBL" id="SGJD01002016">
    <property type="protein sequence ID" value="KAB0397215.1"/>
    <property type="molecule type" value="Genomic_DNA"/>
</dbReference>
<dbReference type="Proteomes" id="UP000437017">
    <property type="component" value="Unassembled WGS sequence"/>
</dbReference>
<protein>
    <submittedName>
        <fullName evidence="1">Uncharacterized protein</fullName>
    </submittedName>
</protein>
<dbReference type="AlphaFoldDB" id="A0A643CBS4"/>
<evidence type="ECO:0000313" key="2">
    <source>
        <dbReference type="Proteomes" id="UP000437017"/>
    </source>
</evidence>
<proteinExistence type="predicted"/>
<name>A0A643CBS4_BALPH</name>
<keyword evidence="2" id="KW-1185">Reference proteome</keyword>
<evidence type="ECO:0000313" key="1">
    <source>
        <dbReference type="EMBL" id="KAB0397215.1"/>
    </source>
</evidence>
<comment type="caution">
    <text evidence="1">The sequence shown here is derived from an EMBL/GenBank/DDBJ whole genome shotgun (WGS) entry which is preliminary data.</text>
</comment>